<keyword evidence="5" id="KW-0274">FAD</keyword>
<evidence type="ECO:0000259" key="8">
    <source>
        <dbReference type="Pfam" id="PF01494"/>
    </source>
</evidence>
<dbReference type="InterPro" id="IPR036188">
    <property type="entry name" value="FAD/NAD-bd_sf"/>
</dbReference>
<comment type="caution">
    <text evidence="9">The sequence shown here is derived from an EMBL/GenBank/DDBJ whole genome shotgun (WGS) entry which is preliminary data.</text>
</comment>
<dbReference type="GO" id="GO:0006744">
    <property type="term" value="P:ubiquinone biosynthetic process"/>
    <property type="evidence" value="ECO:0007669"/>
    <property type="project" value="UniProtKB-UniPathway"/>
</dbReference>
<evidence type="ECO:0000256" key="2">
    <source>
        <dbReference type="ARBA" id="ARBA00004749"/>
    </source>
</evidence>
<dbReference type="Pfam" id="PF01494">
    <property type="entry name" value="FAD_binding_3"/>
    <property type="match status" value="1"/>
</dbReference>
<dbReference type="RefSeq" id="WP_171217566.1">
    <property type="nucleotide sequence ID" value="NZ_JABEPP010000002.1"/>
</dbReference>
<dbReference type="GO" id="GO:0004497">
    <property type="term" value="F:monooxygenase activity"/>
    <property type="evidence" value="ECO:0007669"/>
    <property type="project" value="UniProtKB-KW"/>
</dbReference>
<dbReference type="SUPFAM" id="SSF51905">
    <property type="entry name" value="FAD/NAD(P)-binding domain"/>
    <property type="match status" value="1"/>
</dbReference>
<evidence type="ECO:0000256" key="4">
    <source>
        <dbReference type="ARBA" id="ARBA00022630"/>
    </source>
</evidence>
<evidence type="ECO:0000256" key="3">
    <source>
        <dbReference type="ARBA" id="ARBA00005349"/>
    </source>
</evidence>
<dbReference type="Proteomes" id="UP000564885">
    <property type="component" value="Unassembled WGS sequence"/>
</dbReference>
<dbReference type="PRINTS" id="PR00420">
    <property type="entry name" value="RNGMNOXGNASE"/>
</dbReference>
<keyword evidence="7" id="KW-0503">Monooxygenase</keyword>
<name>A0A849I350_9HYPH</name>
<dbReference type="InterPro" id="IPR002938">
    <property type="entry name" value="FAD-bd"/>
</dbReference>
<comment type="similarity">
    <text evidence="3">Belongs to the UbiH/COQ6 family.</text>
</comment>
<dbReference type="InterPro" id="IPR051205">
    <property type="entry name" value="UbiH/COQ6_monooxygenase"/>
</dbReference>
<keyword evidence="6" id="KW-0560">Oxidoreductase</keyword>
<keyword evidence="9" id="KW-0830">Ubiquinone</keyword>
<comment type="pathway">
    <text evidence="2">Cofactor biosynthesis; ubiquinone biosynthesis.</text>
</comment>
<dbReference type="NCBIfam" id="TIGR01988">
    <property type="entry name" value="Ubi-OHases"/>
    <property type="match status" value="1"/>
</dbReference>
<evidence type="ECO:0000313" key="10">
    <source>
        <dbReference type="Proteomes" id="UP000564885"/>
    </source>
</evidence>
<protein>
    <submittedName>
        <fullName evidence="9">Ubiquinone biosynthesis protein UbiH</fullName>
    </submittedName>
</protein>
<gene>
    <name evidence="9" type="ORF">HJG44_06605</name>
</gene>
<dbReference type="AlphaFoldDB" id="A0A849I350"/>
<dbReference type="GO" id="GO:0016705">
    <property type="term" value="F:oxidoreductase activity, acting on paired donors, with incorporation or reduction of molecular oxygen"/>
    <property type="evidence" value="ECO:0007669"/>
    <property type="project" value="InterPro"/>
</dbReference>
<evidence type="ECO:0000256" key="6">
    <source>
        <dbReference type="ARBA" id="ARBA00023002"/>
    </source>
</evidence>
<feature type="domain" description="FAD-binding" evidence="8">
    <location>
        <begin position="6"/>
        <end position="336"/>
    </location>
</feature>
<dbReference type="EMBL" id="JABEPP010000002">
    <property type="protein sequence ID" value="NNM72064.1"/>
    <property type="molecule type" value="Genomic_DNA"/>
</dbReference>
<dbReference type="PANTHER" id="PTHR43876">
    <property type="entry name" value="UBIQUINONE BIOSYNTHESIS MONOOXYGENASE COQ6, MITOCHONDRIAL"/>
    <property type="match status" value="1"/>
</dbReference>
<dbReference type="InterPro" id="IPR010971">
    <property type="entry name" value="UbiH/COQ6"/>
</dbReference>
<accession>A0A849I350</accession>
<evidence type="ECO:0000256" key="5">
    <source>
        <dbReference type="ARBA" id="ARBA00022827"/>
    </source>
</evidence>
<organism evidence="9 10">
    <name type="scientific">Enterovirga aerilata</name>
    <dbReference type="NCBI Taxonomy" id="2730920"/>
    <lineage>
        <taxon>Bacteria</taxon>
        <taxon>Pseudomonadati</taxon>
        <taxon>Pseudomonadota</taxon>
        <taxon>Alphaproteobacteria</taxon>
        <taxon>Hyphomicrobiales</taxon>
        <taxon>Methylobacteriaceae</taxon>
        <taxon>Enterovirga</taxon>
    </lineage>
</organism>
<evidence type="ECO:0000313" key="9">
    <source>
        <dbReference type="EMBL" id="NNM72064.1"/>
    </source>
</evidence>
<dbReference type="GO" id="GO:0071949">
    <property type="term" value="F:FAD binding"/>
    <property type="evidence" value="ECO:0007669"/>
    <property type="project" value="InterPro"/>
</dbReference>
<reference evidence="9 10" key="1">
    <citation type="submission" date="2020-04" db="EMBL/GenBank/DDBJ databases">
        <title>Enterovirga sp. isolate from soil.</title>
        <authorList>
            <person name="Chea S."/>
            <person name="Kim D.-U."/>
        </authorList>
    </citation>
    <scope>NUCLEOTIDE SEQUENCE [LARGE SCALE GENOMIC DNA]</scope>
    <source>
        <strain evidence="9 10">DB1703</strain>
    </source>
</reference>
<keyword evidence="10" id="KW-1185">Reference proteome</keyword>
<keyword evidence="4" id="KW-0285">Flavoprotein</keyword>
<dbReference type="PANTHER" id="PTHR43876:SF7">
    <property type="entry name" value="UBIQUINONE BIOSYNTHESIS MONOOXYGENASE COQ6, MITOCHONDRIAL"/>
    <property type="match status" value="1"/>
</dbReference>
<dbReference type="UniPathway" id="UPA00232"/>
<sequence>MTDRRFDVVLVGAGAVGLAGALAFSRAGFATCLVGPAPERRDGRTAALLETSLAFLRGLGVGSVLEATSQPLRTLRLVDDTESLFRPPPVEFRAAEIGLDAFGRNIENAALVELLVDAVRRDARILWLPEFAAGLSGEDFSAVRLRDGSSVAGALVVAADGRKSRLRDEAGLEASETRHPQVALTTILGHEREHGDVSTEFHTGSGPFTLVPLPGRRSSLVWVNRPPVAERLVALPDAELASAIEARSHRILGRMRIDGPRGIVPLSTVRVPRLHRGRLALAGEAAHAVPPIGAQGLNLGFADVEALLDLAMVARSGGADIGSPALFSRYQRARLRDVQVRTAAIHGLNRALLSGLLPLDMARGFGLGLLARVGPLRRAVMRAGLGTARFSGTGSAARSRSASGG</sequence>
<dbReference type="Gene3D" id="3.50.50.60">
    <property type="entry name" value="FAD/NAD(P)-binding domain"/>
    <property type="match status" value="2"/>
</dbReference>
<evidence type="ECO:0000256" key="7">
    <source>
        <dbReference type="ARBA" id="ARBA00023033"/>
    </source>
</evidence>
<evidence type="ECO:0000256" key="1">
    <source>
        <dbReference type="ARBA" id="ARBA00001974"/>
    </source>
</evidence>
<comment type="cofactor">
    <cofactor evidence="1">
        <name>FAD</name>
        <dbReference type="ChEBI" id="CHEBI:57692"/>
    </cofactor>
</comment>
<proteinExistence type="inferred from homology"/>